<feature type="region of interest" description="Disordered" evidence="2">
    <location>
        <begin position="74"/>
        <end position="108"/>
    </location>
</feature>
<evidence type="ECO:0000313" key="4">
    <source>
        <dbReference type="Proteomes" id="UP000030742"/>
    </source>
</evidence>
<organism evidence="3 4">
    <name type="scientific">Dendroctonus ponderosae</name>
    <name type="common">Mountain pine beetle</name>
    <dbReference type="NCBI Taxonomy" id="77166"/>
    <lineage>
        <taxon>Eukaryota</taxon>
        <taxon>Metazoa</taxon>
        <taxon>Ecdysozoa</taxon>
        <taxon>Arthropoda</taxon>
        <taxon>Hexapoda</taxon>
        <taxon>Insecta</taxon>
        <taxon>Pterygota</taxon>
        <taxon>Neoptera</taxon>
        <taxon>Endopterygota</taxon>
        <taxon>Coleoptera</taxon>
        <taxon>Polyphaga</taxon>
        <taxon>Cucujiformia</taxon>
        <taxon>Curculionidae</taxon>
        <taxon>Scolytinae</taxon>
        <taxon>Dendroctonus</taxon>
    </lineage>
</organism>
<evidence type="ECO:0000256" key="1">
    <source>
        <dbReference type="SAM" id="Coils"/>
    </source>
</evidence>
<feature type="region of interest" description="Disordered" evidence="2">
    <location>
        <begin position="155"/>
        <end position="186"/>
    </location>
</feature>
<sequence>MDQFIRLDGSLIKARLEKERLRIRDENLKLQDQLNQAIKLQEKLKQQAVYLNKKLPPTKIGSSVSYNRLAGGAGGAGGLHPPPLQGSPFDVSSANSDGPGLELPAGYIPQHTVPQRPVQSVSQPQQNVFDQKYQTIHQNHFEQQYQNSLQTKLDQQYQPTQLSAQKQPSQQPGPVYKPQAQNQQPTVVQIQKSVEYDPRIGSFENSKEVQSVGAGAQNFNVQKAAQNVDKTRKVEKPSSTTPKTTLEQAIYQAAAITFDPFYSPILQKIDKILQGLGFNEEPCKERLICSMYKNPTTFSPHSNLLSAELSR</sequence>
<accession>U4U6T7</accession>
<dbReference type="EMBL" id="KB631809">
    <property type="protein sequence ID" value="ERL86321.1"/>
    <property type="molecule type" value="Genomic_DNA"/>
</dbReference>
<feature type="coiled-coil region" evidence="1">
    <location>
        <begin position="13"/>
        <end position="47"/>
    </location>
</feature>
<reference evidence="3 4" key="1">
    <citation type="journal article" date="2013" name="Genome Biol.">
        <title>Draft genome of the mountain pine beetle, Dendroctonus ponderosae Hopkins, a major forest pest.</title>
        <authorList>
            <person name="Keeling C.I."/>
            <person name="Yuen M.M."/>
            <person name="Liao N.Y."/>
            <person name="Docking T.R."/>
            <person name="Chan S.K."/>
            <person name="Taylor G.A."/>
            <person name="Palmquist D.L."/>
            <person name="Jackman S.D."/>
            <person name="Nguyen A."/>
            <person name="Li M."/>
            <person name="Henderson H."/>
            <person name="Janes J.K."/>
            <person name="Zhao Y."/>
            <person name="Pandoh P."/>
            <person name="Moore R."/>
            <person name="Sperling F.A."/>
            <person name="Huber D.P."/>
            <person name="Birol I."/>
            <person name="Jones S.J."/>
            <person name="Bohlmann J."/>
        </authorList>
    </citation>
    <scope>NUCLEOTIDE SEQUENCE</scope>
</reference>
<evidence type="ECO:0000313" key="3">
    <source>
        <dbReference type="EMBL" id="ERL86321.1"/>
    </source>
</evidence>
<dbReference type="AlphaFoldDB" id="U4U6T7"/>
<gene>
    <name evidence="3" type="ORF">D910_03729</name>
</gene>
<name>U4U6T7_DENPD</name>
<protein>
    <submittedName>
        <fullName evidence="3">Uncharacterized protein</fullName>
    </submittedName>
</protein>
<feature type="compositionally biased region" description="Polar residues" evidence="2">
    <location>
        <begin position="155"/>
        <end position="172"/>
    </location>
</feature>
<dbReference type="Proteomes" id="UP000030742">
    <property type="component" value="Unassembled WGS sequence"/>
</dbReference>
<evidence type="ECO:0000256" key="2">
    <source>
        <dbReference type="SAM" id="MobiDB-lite"/>
    </source>
</evidence>
<proteinExistence type="predicted"/>
<keyword evidence="1" id="KW-0175">Coiled coil</keyword>
<dbReference type="OrthoDB" id="6334967at2759"/>